<dbReference type="InterPro" id="IPR016181">
    <property type="entry name" value="Acyl_CoA_acyltransferase"/>
</dbReference>
<dbReference type="EMBL" id="JABXWR010000001">
    <property type="protein sequence ID" value="NVO67176.1"/>
    <property type="molecule type" value="Genomic_DNA"/>
</dbReference>
<dbReference type="SUPFAM" id="SSF55729">
    <property type="entry name" value="Acyl-CoA N-acyltransferases (Nat)"/>
    <property type="match status" value="1"/>
</dbReference>
<dbReference type="RefSeq" id="WP_176788799.1">
    <property type="nucleotide sequence ID" value="NZ_JABXWR010000001.1"/>
</dbReference>
<keyword evidence="2" id="KW-0808">Transferase</keyword>
<evidence type="ECO:0000313" key="3">
    <source>
        <dbReference type="Proteomes" id="UP000570823"/>
    </source>
</evidence>
<comment type="caution">
    <text evidence="2">The sequence shown here is derived from an EMBL/GenBank/DDBJ whole genome shotgun (WGS) entry which is preliminary data.</text>
</comment>
<protein>
    <submittedName>
        <fullName evidence="2">GNAT family N-acetyltransferase</fullName>
    </submittedName>
</protein>
<dbReference type="InterPro" id="IPR051908">
    <property type="entry name" value="Ribosomal_N-acetyltransferase"/>
</dbReference>
<dbReference type="CDD" id="cd04301">
    <property type="entry name" value="NAT_SF"/>
    <property type="match status" value="1"/>
</dbReference>
<evidence type="ECO:0000313" key="2">
    <source>
        <dbReference type="EMBL" id="NVO67176.1"/>
    </source>
</evidence>
<dbReference type="Gene3D" id="3.40.630.30">
    <property type="match status" value="1"/>
</dbReference>
<evidence type="ECO:0000259" key="1">
    <source>
        <dbReference type="PROSITE" id="PS51186"/>
    </source>
</evidence>
<dbReference type="PROSITE" id="PS51186">
    <property type="entry name" value="GNAT"/>
    <property type="match status" value="1"/>
</dbReference>
<accession>A0A7K4HPI7</accession>
<name>A0A7K4HPI7_9EURY</name>
<keyword evidence="3" id="KW-1185">Reference proteome</keyword>
<dbReference type="Pfam" id="PF13302">
    <property type="entry name" value="Acetyltransf_3"/>
    <property type="match status" value="1"/>
</dbReference>
<sequence length="164" mass="17360">MAEEVRTQRLRLVPATEILTNRSALSRALGATVPDEWPPESLADALPLFLSWLQEDPGSAGWNLWYVVAGGTLVGSCGFLGRPSAEGEVEIGYGVLPAFRGRGYATEAAAALIGWAFAHPEVRKVAAQADPQNRASVRVLEKIGFVPDGAGDEGCVRFVIGPSA</sequence>
<dbReference type="GO" id="GO:0005737">
    <property type="term" value="C:cytoplasm"/>
    <property type="evidence" value="ECO:0007669"/>
    <property type="project" value="TreeGrafter"/>
</dbReference>
<dbReference type="InterPro" id="IPR000182">
    <property type="entry name" value="GNAT_dom"/>
</dbReference>
<dbReference type="PANTHER" id="PTHR43441">
    <property type="entry name" value="RIBOSOMAL-PROTEIN-SERINE ACETYLTRANSFERASE"/>
    <property type="match status" value="1"/>
</dbReference>
<feature type="domain" description="N-acetyltransferase" evidence="1">
    <location>
        <begin position="16"/>
        <end position="164"/>
    </location>
</feature>
<organism evidence="2 3">
    <name type="scientific">Methanofollis tationis</name>
    <dbReference type="NCBI Taxonomy" id="81417"/>
    <lineage>
        <taxon>Archaea</taxon>
        <taxon>Methanobacteriati</taxon>
        <taxon>Methanobacteriota</taxon>
        <taxon>Stenosarchaea group</taxon>
        <taxon>Methanomicrobia</taxon>
        <taxon>Methanomicrobiales</taxon>
        <taxon>Methanomicrobiaceae</taxon>
        <taxon>Methanofollis</taxon>
    </lineage>
</organism>
<dbReference type="GO" id="GO:1990189">
    <property type="term" value="F:protein N-terminal-serine acetyltransferase activity"/>
    <property type="evidence" value="ECO:0007669"/>
    <property type="project" value="TreeGrafter"/>
</dbReference>
<proteinExistence type="predicted"/>
<reference evidence="2 3" key="1">
    <citation type="submission" date="2020-06" db="EMBL/GenBank/DDBJ databases">
        <title>Methanofollis fontis sp. nov., a methanogen isolated from marine sediments near a cold seep at Four-Way Closure Ridge offshore southwestern Taiwan.</title>
        <authorList>
            <person name="Chen S.-C."/>
            <person name="Teng N.-H."/>
            <person name="Lin Y.-S."/>
            <person name="Lai M.-C."/>
            <person name="Chen H.-H."/>
            <person name="Wang C.-C."/>
        </authorList>
    </citation>
    <scope>NUCLEOTIDE SEQUENCE [LARGE SCALE GENOMIC DNA]</scope>
    <source>
        <strain evidence="2 3">DSM 2702</strain>
    </source>
</reference>
<dbReference type="AlphaFoldDB" id="A0A7K4HPI7"/>
<dbReference type="GO" id="GO:0008999">
    <property type="term" value="F:protein-N-terminal-alanine acetyltransferase activity"/>
    <property type="evidence" value="ECO:0007669"/>
    <property type="project" value="TreeGrafter"/>
</dbReference>
<dbReference type="OrthoDB" id="120213at2157"/>
<dbReference type="Proteomes" id="UP000570823">
    <property type="component" value="Unassembled WGS sequence"/>
</dbReference>
<dbReference type="PANTHER" id="PTHR43441:SF6">
    <property type="entry name" value="N-ACETYLTRANSFERASE DOMAIN-CONTAINING PROTEIN"/>
    <property type="match status" value="1"/>
</dbReference>
<gene>
    <name evidence="2" type="ORF">HWN36_07615</name>
</gene>